<dbReference type="SUPFAM" id="SSF48452">
    <property type="entry name" value="TPR-like"/>
    <property type="match status" value="1"/>
</dbReference>
<accession>A0A4Q7YWW6</accession>
<keyword evidence="2" id="KW-0732">Signal</keyword>
<comment type="caution">
    <text evidence="3">The sequence shown here is derived from an EMBL/GenBank/DDBJ whole genome shotgun (WGS) entry which is preliminary data.</text>
</comment>
<organism evidence="3 4">
    <name type="scientific">Edaphobacter modestus</name>
    <dbReference type="NCBI Taxonomy" id="388466"/>
    <lineage>
        <taxon>Bacteria</taxon>
        <taxon>Pseudomonadati</taxon>
        <taxon>Acidobacteriota</taxon>
        <taxon>Terriglobia</taxon>
        <taxon>Terriglobales</taxon>
        <taxon>Acidobacteriaceae</taxon>
        <taxon>Edaphobacter</taxon>
    </lineage>
</organism>
<name>A0A4Q7YWW6_9BACT</name>
<feature type="region of interest" description="Disordered" evidence="1">
    <location>
        <begin position="24"/>
        <end position="58"/>
    </location>
</feature>
<dbReference type="Gene3D" id="1.25.40.10">
    <property type="entry name" value="Tetratricopeptide repeat domain"/>
    <property type="match status" value="1"/>
</dbReference>
<dbReference type="EMBL" id="SHKW01000001">
    <property type="protein sequence ID" value="RZU42327.1"/>
    <property type="molecule type" value="Genomic_DNA"/>
</dbReference>
<reference evidence="3 4" key="1">
    <citation type="submission" date="2019-02" db="EMBL/GenBank/DDBJ databases">
        <title>Genomic Encyclopedia of Archaeal and Bacterial Type Strains, Phase II (KMG-II): from individual species to whole genera.</title>
        <authorList>
            <person name="Goeker M."/>
        </authorList>
    </citation>
    <scope>NUCLEOTIDE SEQUENCE [LARGE SCALE GENOMIC DNA]</scope>
    <source>
        <strain evidence="3 4">DSM 18101</strain>
    </source>
</reference>
<evidence type="ECO:0000313" key="4">
    <source>
        <dbReference type="Proteomes" id="UP000292958"/>
    </source>
</evidence>
<gene>
    <name evidence="3" type="ORF">BDD14_3892</name>
</gene>
<feature type="region of interest" description="Disordered" evidence="1">
    <location>
        <begin position="545"/>
        <end position="598"/>
    </location>
</feature>
<evidence type="ECO:0000313" key="3">
    <source>
        <dbReference type="EMBL" id="RZU42327.1"/>
    </source>
</evidence>
<dbReference type="AlphaFoldDB" id="A0A4Q7YWW6"/>
<keyword evidence="4" id="KW-1185">Reference proteome</keyword>
<dbReference type="InterPro" id="IPR011990">
    <property type="entry name" value="TPR-like_helical_dom_sf"/>
</dbReference>
<dbReference type="RefSeq" id="WP_130420094.1">
    <property type="nucleotide sequence ID" value="NZ_SHKW01000001.1"/>
</dbReference>
<feature type="signal peptide" evidence="2">
    <location>
        <begin position="1"/>
        <end position="24"/>
    </location>
</feature>
<feature type="compositionally biased region" description="Basic and acidic residues" evidence="1">
    <location>
        <begin position="549"/>
        <end position="562"/>
    </location>
</feature>
<dbReference type="OrthoDB" id="104407at2"/>
<feature type="chain" id="PRO_5020311975" evidence="2">
    <location>
        <begin position="25"/>
        <end position="598"/>
    </location>
</feature>
<evidence type="ECO:0000256" key="2">
    <source>
        <dbReference type="SAM" id="SignalP"/>
    </source>
</evidence>
<evidence type="ECO:0000256" key="1">
    <source>
        <dbReference type="SAM" id="MobiDB-lite"/>
    </source>
</evidence>
<sequence>MLFPHKTAASLLLATSLLSYNAGAQSSSSSNSQSSSTLDNDRQRTPARPRVAQPEAGGAAVTLETSEPLFYVAAALNTCGYDADLEASAPVRKQIRDEINQALASATPDARDHRDALCGYIRQHSLADSGLNLAQYVSLSLYLNPPPQLNPAAEETELPPDSTQVVNILPLLRTFAEDINLHGIWVTHHTEYEALVDKVHDPLTKTILDTNIYLRLPVSSYDGRRFLVLLEPMLAPSTTNARIYGNDYIVVVSPSGNPLGQVHMDEIRHTYLHYEIEPLVYARASAMDRLLPLLKAVQDAPLEFTYKSDISAFITENLIKAVEAHTMDTGSPKPKRPGQVKQRSDMTNYEAELTAWERQSEAVRRKQVDLDMRQGWVLASYFYDKLGQMEKDGASLKEDIAEMVYGMDVDRERHAAEQVAFLPEGSHDFVKRAPRQLKGLDLAEMRLMKGDTAGAGMMAEEALRTNPNDPQANYLAGRVELVQGDPESALTHLNKTLTLTKDPRTLAWTHIYLGRLYDIARDPERPESEHPERTKAVAEYKAALAVRDSQPDTKAAAEKGLKEPFLLPQRSNSNNEDNEPLDPTGKAEKDAYRPPSPQ</sequence>
<feature type="compositionally biased region" description="Low complexity" evidence="1">
    <location>
        <begin position="24"/>
        <end position="36"/>
    </location>
</feature>
<dbReference type="Proteomes" id="UP000292958">
    <property type="component" value="Unassembled WGS sequence"/>
</dbReference>
<protein>
    <submittedName>
        <fullName evidence="3">Uncharacterized protein</fullName>
    </submittedName>
</protein>
<proteinExistence type="predicted"/>